<dbReference type="AlphaFoldDB" id="A0A0D2WTG8"/>
<evidence type="ECO:0000313" key="3">
    <source>
        <dbReference type="Proteomes" id="UP000008743"/>
    </source>
</evidence>
<organism evidence="2 3">
    <name type="scientific">Capsaspora owczarzaki (strain ATCC 30864)</name>
    <dbReference type="NCBI Taxonomy" id="595528"/>
    <lineage>
        <taxon>Eukaryota</taxon>
        <taxon>Filasterea</taxon>
        <taxon>Capsaspora</taxon>
    </lineage>
</organism>
<protein>
    <submittedName>
        <fullName evidence="2">Uncharacterized protein</fullName>
    </submittedName>
</protein>
<gene>
    <name evidence="2" type="ORF">CAOG_009963</name>
</gene>
<dbReference type="InParanoid" id="A0A0D2WTG8"/>
<keyword evidence="3" id="KW-1185">Reference proteome</keyword>
<keyword evidence="1" id="KW-0812">Transmembrane</keyword>
<proteinExistence type="predicted"/>
<feature type="transmembrane region" description="Helical" evidence="1">
    <location>
        <begin position="100"/>
        <end position="118"/>
    </location>
</feature>
<evidence type="ECO:0000313" key="2">
    <source>
        <dbReference type="EMBL" id="KJE95765.1"/>
    </source>
</evidence>
<reference evidence="3" key="1">
    <citation type="submission" date="2011-02" db="EMBL/GenBank/DDBJ databases">
        <title>The Genome Sequence of Capsaspora owczarzaki ATCC 30864.</title>
        <authorList>
            <person name="Russ C."/>
            <person name="Cuomo C."/>
            <person name="Burger G."/>
            <person name="Gray M.W."/>
            <person name="Holland P.W.H."/>
            <person name="King N."/>
            <person name="Lang F.B.F."/>
            <person name="Roger A.J."/>
            <person name="Ruiz-Trillo I."/>
            <person name="Young S.K."/>
            <person name="Zeng Q."/>
            <person name="Gargeya S."/>
            <person name="Alvarado L."/>
            <person name="Berlin A."/>
            <person name="Chapman S.B."/>
            <person name="Chen Z."/>
            <person name="Freedman E."/>
            <person name="Gellesch M."/>
            <person name="Goldberg J."/>
            <person name="Griggs A."/>
            <person name="Gujja S."/>
            <person name="Heilman E."/>
            <person name="Heiman D."/>
            <person name="Howarth C."/>
            <person name="Mehta T."/>
            <person name="Neiman D."/>
            <person name="Pearson M."/>
            <person name="Roberts A."/>
            <person name="Saif S."/>
            <person name="Shea T."/>
            <person name="Shenoy N."/>
            <person name="Sisk P."/>
            <person name="Stolte C."/>
            <person name="Sykes S."/>
            <person name="White J."/>
            <person name="Yandava C."/>
            <person name="Haas B."/>
            <person name="Nusbaum C."/>
            <person name="Birren B."/>
        </authorList>
    </citation>
    <scope>NUCLEOTIDE SEQUENCE</scope>
    <source>
        <strain evidence="3">ATCC 30864</strain>
    </source>
</reference>
<accession>A0A0D2WTG8</accession>
<sequence>MRHCCQNSRWESSFGCRCCCCCCRLFLHRVSRSDCCQVQFGEETSEACSCSTPHAAPAAETRPSAPSLPLPLLLLMLGPMMLVRPRIVASLQVAVVSLKWTAFFGCCESWWFFFFAMLSKQE</sequence>
<name>A0A0D2WTG8_CAPO3</name>
<keyword evidence="1" id="KW-1133">Transmembrane helix</keyword>
<keyword evidence="1" id="KW-0472">Membrane</keyword>
<dbReference type="EMBL" id="KE346369">
    <property type="protein sequence ID" value="KJE95765.1"/>
    <property type="molecule type" value="Genomic_DNA"/>
</dbReference>
<dbReference type="Proteomes" id="UP000008743">
    <property type="component" value="Unassembled WGS sequence"/>
</dbReference>
<evidence type="ECO:0000256" key="1">
    <source>
        <dbReference type="SAM" id="Phobius"/>
    </source>
</evidence>